<dbReference type="InterPro" id="IPR035093">
    <property type="entry name" value="RelE/ParE_toxin_dom_sf"/>
</dbReference>
<dbReference type="OrthoDB" id="1098070at2"/>
<gene>
    <name evidence="2" type="ORF">Q765_11235</name>
</gene>
<dbReference type="eggNOG" id="COG3668">
    <property type="taxonomic scope" value="Bacteria"/>
</dbReference>
<evidence type="ECO:0000313" key="2">
    <source>
        <dbReference type="EMBL" id="KGO86445.1"/>
    </source>
</evidence>
<dbReference type="Proteomes" id="UP000030152">
    <property type="component" value="Unassembled WGS sequence"/>
</dbReference>
<dbReference type="Gene3D" id="3.30.2310.20">
    <property type="entry name" value="RelE-like"/>
    <property type="match status" value="1"/>
</dbReference>
<name>A0A0A2MDR7_9FLAO</name>
<dbReference type="STRING" id="1121895.GCA_000378485_02626"/>
<dbReference type="Pfam" id="PF05016">
    <property type="entry name" value="ParE_toxin"/>
    <property type="match status" value="1"/>
</dbReference>
<proteinExistence type="predicted"/>
<dbReference type="RefSeq" id="WP_020213794.1">
    <property type="nucleotide sequence ID" value="NZ_JRLX01000010.1"/>
</dbReference>
<keyword evidence="3" id="KW-1185">Reference proteome</keyword>
<sequence length="99" mass="11814">MAFKEIVWSELAKIEFANILDFYLQRNGNANYSLKLLNEVEELMLTLGQNELIGRLTSNKFTRTIPMKYYAVFYEINESRIEIVSFWDNRQNPDKRKVK</sequence>
<protein>
    <submittedName>
        <fullName evidence="2">Plasmid stabilization system</fullName>
    </submittedName>
</protein>
<organism evidence="2 3">
    <name type="scientific">Flavobacterium rivuli WB 3.3-2 = DSM 21788</name>
    <dbReference type="NCBI Taxonomy" id="1121895"/>
    <lineage>
        <taxon>Bacteria</taxon>
        <taxon>Pseudomonadati</taxon>
        <taxon>Bacteroidota</taxon>
        <taxon>Flavobacteriia</taxon>
        <taxon>Flavobacteriales</taxon>
        <taxon>Flavobacteriaceae</taxon>
        <taxon>Flavobacterium</taxon>
    </lineage>
</organism>
<evidence type="ECO:0000256" key="1">
    <source>
        <dbReference type="ARBA" id="ARBA00022649"/>
    </source>
</evidence>
<reference evidence="2 3" key="1">
    <citation type="submission" date="2013-09" db="EMBL/GenBank/DDBJ databases">
        <authorList>
            <person name="Zeng Z."/>
            <person name="Chen C."/>
        </authorList>
    </citation>
    <scope>NUCLEOTIDE SEQUENCE [LARGE SCALE GENOMIC DNA]</scope>
    <source>
        <strain evidence="2 3">WB 3.3-2</strain>
    </source>
</reference>
<dbReference type="InterPro" id="IPR007712">
    <property type="entry name" value="RelE/ParE_toxin"/>
</dbReference>
<dbReference type="AlphaFoldDB" id="A0A0A2MDR7"/>
<keyword evidence="1" id="KW-1277">Toxin-antitoxin system</keyword>
<comment type="caution">
    <text evidence="2">The sequence shown here is derived from an EMBL/GenBank/DDBJ whole genome shotgun (WGS) entry which is preliminary data.</text>
</comment>
<dbReference type="EMBL" id="JRLX01000010">
    <property type="protein sequence ID" value="KGO86445.1"/>
    <property type="molecule type" value="Genomic_DNA"/>
</dbReference>
<accession>A0A0A2MDR7</accession>
<evidence type="ECO:0000313" key="3">
    <source>
        <dbReference type="Proteomes" id="UP000030152"/>
    </source>
</evidence>